<dbReference type="EMBL" id="JACGWM010000014">
    <property type="protein sequence ID" value="KAL0328244.1"/>
    <property type="molecule type" value="Genomic_DNA"/>
</dbReference>
<feature type="region of interest" description="Disordered" evidence="1">
    <location>
        <begin position="1"/>
        <end position="25"/>
    </location>
</feature>
<reference evidence="3" key="1">
    <citation type="submission" date="2020-06" db="EMBL/GenBank/DDBJ databases">
        <authorList>
            <person name="Li T."/>
            <person name="Hu X."/>
            <person name="Zhang T."/>
            <person name="Song X."/>
            <person name="Zhang H."/>
            <person name="Dai N."/>
            <person name="Sheng W."/>
            <person name="Hou X."/>
            <person name="Wei L."/>
        </authorList>
    </citation>
    <scope>NUCLEOTIDE SEQUENCE</scope>
    <source>
        <strain evidence="3">KEN8</strain>
        <tissue evidence="3">Leaf</tissue>
    </source>
</reference>
<protein>
    <submittedName>
        <fullName evidence="3">AC transposase</fullName>
    </submittedName>
</protein>
<comment type="caution">
    <text evidence="3">The sequence shown here is derived from an EMBL/GenBank/DDBJ whole genome shotgun (WGS) entry which is preliminary data.</text>
</comment>
<proteinExistence type="predicted"/>
<organism evidence="3">
    <name type="scientific">Sesamum calycinum</name>
    <dbReference type="NCBI Taxonomy" id="2727403"/>
    <lineage>
        <taxon>Eukaryota</taxon>
        <taxon>Viridiplantae</taxon>
        <taxon>Streptophyta</taxon>
        <taxon>Embryophyta</taxon>
        <taxon>Tracheophyta</taxon>
        <taxon>Spermatophyta</taxon>
        <taxon>Magnoliopsida</taxon>
        <taxon>eudicotyledons</taxon>
        <taxon>Gunneridae</taxon>
        <taxon>Pentapetalae</taxon>
        <taxon>asterids</taxon>
        <taxon>lamiids</taxon>
        <taxon>Lamiales</taxon>
        <taxon>Pedaliaceae</taxon>
        <taxon>Sesamum</taxon>
    </lineage>
</organism>
<dbReference type="SUPFAM" id="SSF53098">
    <property type="entry name" value="Ribonuclease H-like"/>
    <property type="match status" value="1"/>
</dbReference>
<dbReference type="InterPro" id="IPR012337">
    <property type="entry name" value="RNaseH-like_sf"/>
</dbReference>
<reference evidence="3" key="2">
    <citation type="journal article" date="2024" name="Plant">
        <title>Genomic evolution and insights into agronomic trait innovations of Sesamum species.</title>
        <authorList>
            <person name="Miao H."/>
            <person name="Wang L."/>
            <person name="Qu L."/>
            <person name="Liu H."/>
            <person name="Sun Y."/>
            <person name="Le M."/>
            <person name="Wang Q."/>
            <person name="Wei S."/>
            <person name="Zheng Y."/>
            <person name="Lin W."/>
            <person name="Duan Y."/>
            <person name="Cao H."/>
            <person name="Xiong S."/>
            <person name="Wang X."/>
            <person name="Wei L."/>
            <person name="Li C."/>
            <person name="Ma Q."/>
            <person name="Ju M."/>
            <person name="Zhao R."/>
            <person name="Li G."/>
            <person name="Mu C."/>
            <person name="Tian Q."/>
            <person name="Mei H."/>
            <person name="Zhang T."/>
            <person name="Gao T."/>
            <person name="Zhang H."/>
        </authorList>
    </citation>
    <scope>NUCLEOTIDE SEQUENCE</scope>
    <source>
        <strain evidence="3">KEN8</strain>
    </source>
</reference>
<dbReference type="InterPro" id="IPR008906">
    <property type="entry name" value="HATC_C_dom"/>
</dbReference>
<evidence type="ECO:0000256" key="1">
    <source>
        <dbReference type="SAM" id="MobiDB-lite"/>
    </source>
</evidence>
<dbReference type="PANTHER" id="PTHR23272">
    <property type="entry name" value="BED FINGER-RELATED"/>
    <property type="match status" value="1"/>
</dbReference>
<name>A0AAW2M9Z0_9LAMI</name>
<evidence type="ECO:0000313" key="3">
    <source>
        <dbReference type="EMBL" id="KAL0328244.1"/>
    </source>
</evidence>
<gene>
    <name evidence="3" type="ORF">Scaly_2257000</name>
</gene>
<dbReference type="PANTHER" id="PTHR23272:SF161">
    <property type="entry name" value="ZINC FINGER BED DOMAIN-CONTAINING PROTEIN RICESLEEPER 1-LIKE"/>
    <property type="match status" value="1"/>
</dbReference>
<evidence type="ECO:0000259" key="2">
    <source>
        <dbReference type="Pfam" id="PF05699"/>
    </source>
</evidence>
<feature type="compositionally biased region" description="Low complexity" evidence="1">
    <location>
        <begin position="1"/>
        <end position="20"/>
    </location>
</feature>
<dbReference type="GO" id="GO:0046983">
    <property type="term" value="F:protein dimerization activity"/>
    <property type="evidence" value="ECO:0007669"/>
    <property type="project" value="InterPro"/>
</dbReference>
<dbReference type="Pfam" id="PF05699">
    <property type="entry name" value="Dimer_Tnp_hAT"/>
    <property type="match status" value="1"/>
</dbReference>
<dbReference type="AlphaFoldDB" id="A0AAW2M9Z0"/>
<feature type="domain" description="HAT C-terminal dimerisation" evidence="2">
    <location>
        <begin position="51"/>
        <end position="131"/>
    </location>
</feature>
<accession>A0AAW2M9Z0</accession>
<sequence length="131" mass="14573">MLGSPGSSSSHVSSPSSSSVEIEHGHKVTRKFTIEQEFNMYRGKGNRVKSELEKYLSENVKIRREKFDILNWRKINTQRFSILSKIARDVLAVLVSTIALEAAFSIGGCVLDAFRSSLSPKIVQALICAQD</sequence>